<keyword evidence="3" id="KW-1185">Reference proteome</keyword>
<proteinExistence type="predicted"/>
<keyword evidence="1" id="KW-0732">Signal</keyword>
<evidence type="ECO:0000313" key="3">
    <source>
        <dbReference type="Proteomes" id="UP001500888"/>
    </source>
</evidence>
<evidence type="ECO:0000313" key="2">
    <source>
        <dbReference type="EMBL" id="GAA3798417.1"/>
    </source>
</evidence>
<reference evidence="3" key="1">
    <citation type="journal article" date="2019" name="Int. J. Syst. Evol. Microbiol.">
        <title>The Global Catalogue of Microorganisms (GCM) 10K type strain sequencing project: providing services to taxonomists for standard genome sequencing and annotation.</title>
        <authorList>
            <consortium name="The Broad Institute Genomics Platform"/>
            <consortium name="The Broad Institute Genome Sequencing Center for Infectious Disease"/>
            <person name="Wu L."/>
            <person name="Ma J."/>
        </authorList>
    </citation>
    <scope>NUCLEOTIDE SEQUENCE [LARGE SCALE GENOMIC DNA]</scope>
    <source>
        <strain evidence="3">JCM 16908</strain>
    </source>
</reference>
<accession>A0ABP7HU52</accession>
<dbReference type="Proteomes" id="UP001500888">
    <property type="component" value="Unassembled WGS sequence"/>
</dbReference>
<dbReference type="RefSeq" id="WP_344936437.1">
    <property type="nucleotide sequence ID" value="NZ_BAAAZR010000002.1"/>
</dbReference>
<protein>
    <submittedName>
        <fullName evidence="2">Uncharacterized protein</fullName>
    </submittedName>
</protein>
<evidence type="ECO:0000256" key="1">
    <source>
        <dbReference type="SAM" id="SignalP"/>
    </source>
</evidence>
<feature type="chain" id="PRO_5047161755" evidence="1">
    <location>
        <begin position="30"/>
        <end position="148"/>
    </location>
</feature>
<gene>
    <name evidence="2" type="ORF">GCM10022226_17190</name>
</gene>
<feature type="signal peptide" evidence="1">
    <location>
        <begin position="1"/>
        <end position="29"/>
    </location>
</feature>
<sequence length="148" mass="15406">MLKKLTGSAILASGMAMVAIVGGATVAHAASVSGACTTSGLSATGWVHYTYVSSTARDKIDKFTWQINGQSGSTQNDVILELKRDVNVGSDTVHYSWSTGSASNGAGSHTPSQAVSVPASYNAYGRFNFIFDRNNASDPSCVATTSRF</sequence>
<organism evidence="2 3">
    <name type="scientific">Sphaerisporangium flaviroseum</name>
    <dbReference type="NCBI Taxonomy" id="509199"/>
    <lineage>
        <taxon>Bacteria</taxon>
        <taxon>Bacillati</taxon>
        <taxon>Actinomycetota</taxon>
        <taxon>Actinomycetes</taxon>
        <taxon>Streptosporangiales</taxon>
        <taxon>Streptosporangiaceae</taxon>
        <taxon>Sphaerisporangium</taxon>
    </lineage>
</organism>
<name>A0ABP7HU52_9ACTN</name>
<comment type="caution">
    <text evidence="2">The sequence shown here is derived from an EMBL/GenBank/DDBJ whole genome shotgun (WGS) entry which is preliminary data.</text>
</comment>
<dbReference type="EMBL" id="BAAAZR010000002">
    <property type="protein sequence ID" value="GAA3798417.1"/>
    <property type="molecule type" value="Genomic_DNA"/>
</dbReference>